<feature type="non-terminal residue" evidence="1">
    <location>
        <position position="1"/>
    </location>
</feature>
<protein>
    <submittedName>
        <fullName evidence="1">Uncharacterized protein</fullName>
    </submittedName>
</protein>
<accession>X1AW08</accession>
<organism evidence="1">
    <name type="scientific">marine sediment metagenome</name>
    <dbReference type="NCBI Taxonomy" id="412755"/>
    <lineage>
        <taxon>unclassified sequences</taxon>
        <taxon>metagenomes</taxon>
        <taxon>ecological metagenomes</taxon>
    </lineage>
</organism>
<name>X1AW08_9ZZZZ</name>
<sequence length="42" mass="4786">RTLRIVQQAAEADFSRCKQACGFFRRLSAGPLDEKIQKYGII</sequence>
<evidence type="ECO:0000313" key="1">
    <source>
        <dbReference type="EMBL" id="GAG76393.1"/>
    </source>
</evidence>
<proteinExistence type="predicted"/>
<comment type="caution">
    <text evidence="1">The sequence shown here is derived from an EMBL/GenBank/DDBJ whole genome shotgun (WGS) entry which is preliminary data.</text>
</comment>
<dbReference type="EMBL" id="BART01014694">
    <property type="protein sequence ID" value="GAG76393.1"/>
    <property type="molecule type" value="Genomic_DNA"/>
</dbReference>
<reference evidence="1" key="1">
    <citation type="journal article" date="2014" name="Front. Microbiol.">
        <title>High frequency of phylogenetically diverse reductive dehalogenase-homologous genes in deep subseafloor sedimentary metagenomes.</title>
        <authorList>
            <person name="Kawai M."/>
            <person name="Futagami T."/>
            <person name="Toyoda A."/>
            <person name="Takaki Y."/>
            <person name="Nishi S."/>
            <person name="Hori S."/>
            <person name="Arai W."/>
            <person name="Tsubouchi T."/>
            <person name="Morono Y."/>
            <person name="Uchiyama I."/>
            <person name="Ito T."/>
            <person name="Fujiyama A."/>
            <person name="Inagaki F."/>
            <person name="Takami H."/>
        </authorList>
    </citation>
    <scope>NUCLEOTIDE SEQUENCE</scope>
    <source>
        <strain evidence="1">Expedition CK06-06</strain>
    </source>
</reference>
<dbReference type="AlphaFoldDB" id="X1AW08"/>
<gene>
    <name evidence="1" type="ORF">S01H4_29095</name>
</gene>